<keyword evidence="1" id="KW-0805">Transcription regulation</keyword>
<keyword evidence="2" id="KW-0804">Transcription</keyword>
<protein>
    <recommendedName>
        <fullName evidence="3">Mga helix-turn-helix domain-containing protein</fullName>
    </recommendedName>
</protein>
<dbReference type="RefSeq" id="WP_067396026.1">
    <property type="nucleotide sequence ID" value="NZ_JXKH01000004.1"/>
</dbReference>
<accession>A0A1L8REW3</accession>
<evidence type="ECO:0000313" key="4">
    <source>
        <dbReference type="EMBL" id="OJG18309.1"/>
    </source>
</evidence>
<reference evidence="4 5" key="1">
    <citation type="submission" date="2014-12" db="EMBL/GenBank/DDBJ databases">
        <title>Draft genome sequences of 29 type strains of Enterococci.</title>
        <authorList>
            <person name="Zhong Z."/>
            <person name="Sun Z."/>
            <person name="Liu W."/>
            <person name="Zhang W."/>
            <person name="Zhang H."/>
        </authorList>
    </citation>
    <scope>NUCLEOTIDE SEQUENCE [LARGE SCALE GENOMIC DNA]</scope>
    <source>
        <strain evidence="4 5">DSM 17029</strain>
    </source>
</reference>
<name>A0A1L8REW3_9ENTE</name>
<comment type="caution">
    <text evidence="4">The sequence shown here is derived from an EMBL/GenBank/DDBJ whole genome shotgun (WGS) entry which is preliminary data.</text>
</comment>
<dbReference type="InterPro" id="IPR050661">
    <property type="entry name" value="BglG_antiterminators"/>
</dbReference>
<dbReference type="PANTHER" id="PTHR30185">
    <property type="entry name" value="CRYPTIC BETA-GLUCOSIDE BGL OPERON ANTITERMINATOR"/>
    <property type="match status" value="1"/>
</dbReference>
<evidence type="ECO:0000259" key="3">
    <source>
        <dbReference type="Pfam" id="PF05043"/>
    </source>
</evidence>
<dbReference type="PANTHER" id="PTHR30185:SF18">
    <property type="entry name" value="TRANSCRIPTIONAL REGULATOR MTLR"/>
    <property type="match status" value="1"/>
</dbReference>
<organism evidence="4 5">
    <name type="scientific">Enterococcus canis</name>
    <dbReference type="NCBI Taxonomy" id="214095"/>
    <lineage>
        <taxon>Bacteria</taxon>
        <taxon>Bacillati</taxon>
        <taxon>Bacillota</taxon>
        <taxon>Bacilli</taxon>
        <taxon>Lactobacillales</taxon>
        <taxon>Enterococcaceae</taxon>
        <taxon>Enterococcus</taxon>
    </lineage>
</organism>
<dbReference type="AlphaFoldDB" id="A0A1L8REW3"/>
<sequence>MRKKDLLEKPYDALNEIVFYLYYQSEPVKKSKLTDLFDLSLPTLNDYLQILSELVYEEHLETNIRIVHNGDSISLEKTDDFPMKRIADLFLDQSIKYHMILNLYEDDTLDWNFFQEEYSISSATYYRRINELNSLLAEFDIAIKRGRLVGDEKQIRYFYYSFFWFLFENKTNFAKQTANQYINLIELLQTKLNVLLDDTEILQIKLWMKVTFKRHNRNKSQLSDLRLDDLDRPMFEEIDAAFKIYMKSNDRFYSLQESQIFYDFFCSLRNFSPNSVFANRLAAAQRSEDSYLWHMVKQTMRYLKKIGVIHSSYPEAKMRYIENLTFQFYSQLYYFDGYIQDFESNYHNEQHQIYPVPIHSDLVKKVCEFCGKEFGCQLGLKFESSLATLNFFIILNQLTELSDDKVKIGVTHSLSPFLTEIVIELVTKYLGQRYPVKVEVFNNEIYYDLVISNTYDAGMAENGEYFYAYYNHTNPYDLRKIRDIVDKIAKDHTLIQTDLTYDDQQ</sequence>
<gene>
    <name evidence="4" type="ORF">RU97_GL001706</name>
</gene>
<dbReference type="Proteomes" id="UP000181884">
    <property type="component" value="Unassembled WGS sequence"/>
</dbReference>
<evidence type="ECO:0000256" key="2">
    <source>
        <dbReference type="ARBA" id="ARBA00023163"/>
    </source>
</evidence>
<evidence type="ECO:0000313" key="5">
    <source>
        <dbReference type="Proteomes" id="UP000181884"/>
    </source>
</evidence>
<dbReference type="EMBL" id="JXKH01000004">
    <property type="protein sequence ID" value="OJG18309.1"/>
    <property type="molecule type" value="Genomic_DNA"/>
</dbReference>
<feature type="domain" description="Mga helix-turn-helix" evidence="3">
    <location>
        <begin position="81"/>
        <end position="163"/>
    </location>
</feature>
<dbReference type="Pfam" id="PF05043">
    <property type="entry name" value="Mga"/>
    <property type="match status" value="1"/>
</dbReference>
<evidence type="ECO:0000256" key="1">
    <source>
        <dbReference type="ARBA" id="ARBA00023015"/>
    </source>
</evidence>
<dbReference type="InterPro" id="IPR036388">
    <property type="entry name" value="WH-like_DNA-bd_sf"/>
</dbReference>
<dbReference type="InterPro" id="IPR007737">
    <property type="entry name" value="Mga_HTH"/>
</dbReference>
<dbReference type="STRING" id="214095.RU97_GL001706"/>
<dbReference type="Gene3D" id="1.10.10.10">
    <property type="entry name" value="Winged helix-like DNA-binding domain superfamily/Winged helix DNA-binding domain"/>
    <property type="match status" value="1"/>
</dbReference>
<proteinExistence type="predicted"/>
<keyword evidence="5" id="KW-1185">Reference proteome</keyword>